<evidence type="ECO:0000313" key="4">
    <source>
        <dbReference type="EMBL" id="MFD1544520.1"/>
    </source>
</evidence>
<gene>
    <name evidence="4" type="ORF">ACFSJ0_46280</name>
</gene>
<dbReference type="PANTHER" id="PTHR34580">
    <property type="match status" value="1"/>
</dbReference>
<dbReference type="PROSITE" id="PS52050">
    <property type="entry name" value="WYL"/>
    <property type="match status" value="1"/>
</dbReference>
<dbReference type="EMBL" id="JBHUCM010000044">
    <property type="protein sequence ID" value="MFD1544520.1"/>
    <property type="molecule type" value="Genomic_DNA"/>
</dbReference>
<proteinExistence type="predicted"/>
<dbReference type="PANTHER" id="PTHR34580:SF1">
    <property type="entry name" value="PROTEIN PAFC"/>
    <property type="match status" value="1"/>
</dbReference>
<evidence type="ECO:0000259" key="3">
    <source>
        <dbReference type="Pfam" id="PF13280"/>
    </source>
</evidence>
<organism evidence="4 5">
    <name type="scientific">Nonomuraea guangzhouensis</name>
    <dbReference type="NCBI Taxonomy" id="1291555"/>
    <lineage>
        <taxon>Bacteria</taxon>
        <taxon>Bacillati</taxon>
        <taxon>Actinomycetota</taxon>
        <taxon>Actinomycetes</taxon>
        <taxon>Streptosporangiales</taxon>
        <taxon>Streptosporangiaceae</taxon>
        <taxon>Nonomuraea</taxon>
    </lineage>
</organism>
<accession>A0ABW4GNW3</accession>
<dbReference type="InterPro" id="IPR026881">
    <property type="entry name" value="WYL_dom"/>
</dbReference>
<sequence>MNRTERLYALVDELRAIAPRPRTVGWLADRFGVSRRTVQRDLQALMETGVPVRSEAGQYGGWFINRNTALPPINLTAAEALAVAAALAGAEDATPFSAAGPGAMRKLAAALGESAAEEVRALTERIHVLPSRTVPGILAAVEQAVARQRVVWIRYADSNGRESEREVEPGGLLASGGSWYLIGWCRSRRAGRGFRLDRIRAAELRDEPSPARTIAALDHDLADRARQAETLRSLSGPTPKRPPQESPTIRRTRA</sequence>
<dbReference type="InterPro" id="IPR013196">
    <property type="entry name" value="HTH_11"/>
</dbReference>
<dbReference type="InterPro" id="IPR051534">
    <property type="entry name" value="CBASS_pafABC_assoc_protein"/>
</dbReference>
<feature type="domain" description="WYL" evidence="3">
    <location>
        <begin position="137"/>
        <end position="203"/>
    </location>
</feature>
<evidence type="ECO:0000313" key="5">
    <source>
        <dbReference type="Proteomes" id="UP001597097"/>
    </source>
</evidence>
<keyword evidence="5" id="KW-1185">Reference proteome</keyword>
<reference evidence="5" key="1">
    <citation type="journal article" date="2019" name="Int. J. Syst. Evol. Microbiol.">
        <title>The Global Catalogue of Microorganisms (GCM) 10K type strain sequencing project: providing services to taxonomists for standard genome sequencing and annotation.</title>
        <authorList>
            <consortium name="The Broad Institute Genomics Platform"/>
            <consortium name="The Broad Institute Genome Sequencing Center for Infectious Disease"/>
            <person name="Wu L."/>
            <person name="Ma J."/>
        </authorList>
    </citation>
    <scope>NUCLEOTIDE SEQUENCE [LARGE SCALE GENOMIC DNA]</scope>
    <source>
        <strain evidence="5">CGMCC 1.15399</strain>
    </source>
</reference>
<dbReference type="Pfam" id="PF08279">
    <property type="entry name" value="HTH_11"/>
    <property type="match status" value="1"/>
</dbReference>
<comment type="caution">
    <text evidence="4">The sequence shown here is derived from an EMBL/GenBank/DDBJ whole genome shotgun (WGS) entry which is preliminary data.</text>
</comment>
<evidence type="ECO:0000256" key="1">
    <source>
        <dbReference type="SAM" id="MobiDB-lite"/>
    </source>
</evidence>
<evidence type="ECO:0000259" key="2">
    <source>
        <dbReference type="Pfam" id="PF08279"/>
    </source>
</evidence>
<dbReference type="Pfam" id="PF13280">
    <property type="entry name" value="WYL"/>
    <property type="match status" value="1"/>
</dbReference>
<feature type="region of interest" description="Disordered" evidence="1">
    <location>
        <begin position="226"/>
        <end position="254"/>
    </location>
</feature>
<protein>
    <submittedName>
        <fullName evidence="4">Helix-turn-helix transcriptional regulator</fullName>
    </submittedName>
</protein>
<feature type="domain" description="Helix-turn-helix type 11" evidence="2">
    <location>
        <begin position="22"/>
        <end position="61"/>
    </location>
</feature>
<dbReference type="Proteomes" id="UP001597097">
    <property type="component" value="Unassembled WGS sequence"/>
</dbReference>
<name>A0ABW4GNW3_9ACTN</name>
<dbReference type="RefSeq" id="WP_219529268.1">
    <property type="nucleotide sequence ID" value="NZ_JAHKRM010000006.1"/>
</dbReference>